<evidence type="ECO:0000256" key="6">
    <source>
        <dbReference type="PROSITE-ProRule" id="PRU00646"/>
    </source>
</evidence>
<organism evidence="8 9">
    <name type="scientific">Clonostachys rhizophaga</name>
    <dbReference type="NCBI Taxonomy" id="160324"/>
    <lineage>
        <taxon>Eukaryota</taxon>
        <taxon>Fungi</taxon>
        <taxon>Dikarya</taxon>
        <taxon>Ascomycota</taxon>
        <taxon>Pezizomycotina</taxon>
        <taxon>Sordariomycetes</taxon>
        <taxon>Hypocreomycetidae</taxon>
        <taxon>Hypocreales</taxon>
        <taxon>Bionectriaceae</taxon>
        <taxon>Clonostachys</taxon>
    </lineage>
</organism>
<feature type="non-terminal residue" evidence="8">
    <location>
        <position position="1"/>
    </location>
</feature>
<protein>
    <recommendedName>
        <fullName evidence="7">VPS37 C-terminal domain-containing protein</fullName>
    </recommendedName>
</protein>
<dbReference type="OrthoDB" id="10260857at2759"/>
<dbReference type="GO" id="GO:0000813">
    <property type="term" value="C:ESCRT I complex"/>
    <property type="evidence" value="ECO:0007669"/>
    <property type="project" value="UniProtKB-ARBA"/>
</dbReference>
<dbReference type="PROSITE" id="PS51314">
    <property type="entry name" value="VPS37_C"/>
    <property type="match status" value="1"/>
</dbReference>
<dbReference type="EMBL" id="CABFNQ020000721">
    <property type="protein sequence ID" value="CAH0026438.1"/>
    <property type="molecule type" value="Genomic_DNA"/>
</dbReference>
<evidence type="ECO:0000256" key="3">
    <source>
        <dbReference type="ARBA" id="ARBA00022448"/>
    </source>
</evidence>
<evidence type="ECO:0000256" key="2">
    <source>
        <dbReference type="ARBA" id="ARBA00007617"/>
    </source>
</evidence>
<comment type="similarity">
    <text evidence="2">Belongs to the VPS37 family.</text>
</comment>
<dbReference type="InterPro" id="IPR009851">
    <property type="entry name" value="Mod_r"/>
</dbReference>
<dbReference type="SUPFAM" id="SSF140111">
    <property type="entry name" value="Endosomal sorting complex assembly domain"/>
    <property type="match status" value="1"/>
</dbReference>
<dbReference type="InterPro" id="IPR029012">
    <property type="entry name" value="Helix_hairpin_bin_sf"/>
</dbReference>
<dbReference type="GO" id="GO:0006886">
    <property type="term" value="P:intracellular protein transport"/>
    <property type="evidence" value="ECO:0007669"/>
    <property type="project" value="UniProtKB-ARBA"/>
</dbReference>
<evidence type="ECO:0000256" key="1">
    <source>
        <dbReference type="ARBA" id="ARBA00004177"/>
    </source>
</evidence>
<sequence>WRQKQSGMDHALAPFAPANLYQRLSQGVQEQGGICQAMEDSFLEGEEEGAMATEREAGDWIRRYREARVRYYLRQERKERWDEGRVGGWR</sequence>
<dbReference type="InterPro" id="IPR037202">
    <property type="entry name" value="ESCRT_assembly_dom"/>
</dbReference>
<dbReference type="GO" id="GO:0043162">
    <property type="term" value="P:ubiquitin-dependent protein catabolic process via the multivesicular body sorting pathway"/>
    <property type="evidence" value="ECO:0007669"/>
    <property type="project" value="UniProtKB-ARBA"/>
</dbReference>
<keyword evidence="3 6" id="KW-0813">Transport</keyword>
<reference evidence="8" key="1">
    <citation type="submission" date="2021-10" db="EMBL/GenBank/DDBJ databases">
        <authorList>
            <person name="Piombo E."/>
        </authorList>
    </citation>
    <scope>NUCLEOTIDE SEQUENCE</scope>
</reference>
<dbReference type="Proteomes" id="UP000696573">
    <property type="component" value="Unassembled WGS sequence"/>
</dbReference>
<accession>A0A9N9YJS0</accession>
<dbReference type="Pfam" id="PF07200">
    <property type="entry name" value="Mod_r"/>
    <property type="match status" value="1"/>
</dbReference>
<keyword evidence="4" id="KW-0967">Endosome</keyword>
<keyword evidence="9" id="KW-1185">Reference proteome</keyword>
<evidence type="ECO:0000313" key="9">
    <source>
        <dbReference type="Proteomes" id="UP000696573"/>
    </source>
</evidence>
<proteinExistence type="inferred from homology"/>
<evidence type="ECO:0000256" key="5">
    <source>
        <dbReference type="ARBA" id="ARBA00022927"/>
    </source>
</evidence>
<evidence type="ECO:0000313" key="8">
    <source>
        <dbReference type="EMBL" id="CAH0026438.1"/>
    </source>
</evidence>
<feature type="domain" description="VPS37 C-terminal" evidence="7">
    <location>
        <begin position="1"/>
        <end position="90"/>
    </location>
</feature>
<gene>
    <name evidence="8" type="ORF">CRHIZ90672A_00017302</name>
</gene>
<evidence type="ECO:0000256" key="4">
    <source>
        <dbReference type="ARBA" id="ARBA00022753"/>
    </source>
</evidence>
<evidence type="ECO:0000259" key="7">
    <source>
        <dbReference type="PROSITE" id="PS51314"/>
    </source>
</evidence>
<dbReference type="AlphaFoldDB" id="A0A9N9YJS0"/>
<dbReference type="GO" id="GO:0072666">
    <property type="term" value="P:establishment of protein localization to vacuole"/>
    <property type="evidence" value="ECO:0007669"/>
    <property type="project" value="UniProtKB-ARBA"/>
</dbReference>
<comment type="subcellular location">
    <subcellularLocation>
        <location evidence="1">Endosome</location>
    </subcellularLocation>
</comment>
<keyword evidence="5 6" id="KW-0653">Protein transport</keyword>
<dbReference type="Gene3D" id="1.10.287.660">
    <property type="entry name" value="Helix hairpin bin"/>
    <property type="match status" value="1"/>
</dbReference>
<name>A0A9N9YJS0_9HYPO</name>
<comment type="caution">
    <text evidence="8">The sequence shown here is derived from an EMBL/GenBank/DDBJ whole genome shotgun (WGS) entry which is preliminary data.</text>
</comment>